<dbReference type="PANTHER" id="PTHR31339">
    <property type="entry name" value="PECTIN LYASE-RELATED"/>
    <property type="match status" value="1"/>
</dbReference>
<keyword evidence="3 4" id="KW-0326">Glycosidase</keyword>
<dbReference type="RefSeq" id="WP_255902985.1">
    <property type="nucleotide sequence ID" value="NZ_JAFMZO010000003.1"/>
</dbReference>
<feature type="chain" id="PRO_5046282695" evidence="5">
    <location>
        <begin position="25"/>
        <end position="454"/>
    </location>
</feature>
<evidence type="ECO:0000256" key="2">
    <source>
        <dbReference type="ARBA" id="ARBA00022801"/>
    </source>
</evidence>
<comment type="caution">
    <text evidence="6">The sequence shown here is derived from an EMBL/GenBank/DDBJ whole genome shotgun (WGS) entry which is preliminary data.</text>
</comment>
<dbReference type="SUPFAM" id="SSF51126">
    <property type="entry name" value="Pectin lyase-like"/>
    <property type="match status" value="1"/>
</dbReference>
<dbReference type="Pfam" id="PF00295">
    <property type="entry name" value="Glyco_hydro_28"/>
    <property type="match status" value="1"/>
</dbReference>
<keyword evidence="5" id="KW-0732">Signal</keyword>
<sequence>MITKKFRLALLLMVSILLNLTTIAKEVFPDGTPIPDWFRQNKPTDINKLGKHYRITDHNLVNDSTIIQTKLIQAVIDKAHENGGGVVIIPKGTFLSGSLFFKKGTHLHVEEGGKLKGSDDISNFPLLMTRMEGQTLKYFAALVNADGLDGFTISGKGTIDGNGLRYWKSFWLRRQFNPATTNMDEMRPRLVFISNSKNVQLSGVRLMNSPFWTTHLYKCENVKLLDLYIYSPEKPVKAPSSDAVDIDACKNVLIKNCYMSVNDDAVALKGGKGPRADKDPNNGGNYNIIIEDCTYGFCHGALTFGSESIHNRNIILRRIKVNHAERLLWLKMRPDTPQNYEYVLVEDIEGHDIGNFIFIRPWTQFFDLKGEQISGVSTASNITMRNIKLDCNNFFNVGIADKNSNTQGYKSKLSNFTFENIDVTAKNFLEIDTSIIENFKLKNVTVNNKKVSKK</sequence>
<dbReference type="InterPro" id="IPR012334">
    <property type="entry name" value="Pectin_lyas_fold"/>
</dbReference>
<name>A0ABW4ZKY4_9SPHI</name>
<dbReference type="PANTHER" id="PTHR31339:SF9">
    <property type="entry name" value="PLASMIN AND FIBRONECTIN-BINDING PROTEIN A"/>
    <property type="match status" value="1"/>
</dbReference>
<dbReference type="EC" id="3.2.1.-" evidence="6"/>
<reference evidence="7" key="1">
    <citation type="journal article" date="2019" name="Int. J. Syst. Evol. Microbiol.">
        <title>The Global Catalogue of Microorganisms (GCM) 10K type strain sequencing project: providing services to taxonomists for standard genome sequencing and annotation.</title>
        <authorList>
            <consortium name="The Broad Institute Genomics Platform"/>
            <consortium name="The Broad Institute Genome Sequencing Center for Infectious Disease"/>
            <person name="Wu L."/>
            <person name="Ma J."/>
        </authorList>
    </citation>
    <scope>NUCLEOTIDE SEQUENCE [LARGE SCALE GENOMIC DNA]</scope>
    <source>
        <strain evidence="7">KCTC 42217</strain>
    </source>
</reference>
<evidence type="ECO:0000256" key="4">
    <source>
        <dbReference type="RuleBase" id="RU361169"/>
    </source>
</evidence>
<keyword evidence="2 4" id="KW-0378">Hydrolase</keyword>
<evidence type="ECO:0000313" key="7">
    <source>
        <dbReference type="Proteomes" id="UP001597387"/>
    </source>
</evidence>
<dbReference type="Proteomes" id="UP001597387">
    <property type="component" value="Unassembled WGS sequence"/>
</dbReference>
<evidence type="ECO:0000313" key="6">
    <source>
        <dbReference type="EMBL" id="MFD2162748.1"/>
    </source>
</evidence>
<evidence type="ECO:0000256" key="5">
    <source>
        <dbReference type="SAM" id="SignalP"/>
    </source>
</evidence>
<organism evidence="6 7">
    <name type="scientific">Paradesertivirga mongoliensis</name>
    <dbReference type="NCBI Taxonomy" id="2100740"/>
    <lineage>
        <taxon>Bacteria</taxon>
        <taxon>Pseudomonadati</taxon>
        <taxon>Bacteroidota</taxon>
        <taxon>Sphingobacteriia</taxon>
        <taxon>Sphingobacteriales</taxon>
        <taxon>Sphingobacteriaceae</taxon>
        <taxon>Paradesertivirga</taxon>
    </lineage>
</organism>
<dbReference type="Gene3D" id="2.160.20.10">
    <property type="entry name" value="Single-stranded right-handed beta-helix, Pectin lyase-like"/>
    <property type="match status" value="1"/>
</dbReference>
<feature type="signal peptide" evidence="5">
    <location>
        <begin position="1"/>
        <end position="24"/>
    </location>
</feature>
<keyword evidence="7" id="KW-1185">Reference proteome</keyword>
<evidence type="ECO:0000256" key="1">
    <source>
        <dbReference type="ARBA" id="ARBA00008834"/>
    </source>
</evidence>
<dbReference type="InterPro" id="IPR000743">
    <property type="entry name" value="Glyco_hydro_28"/>
</dbReference>
<proteinExistence type="inferred from homology"/>
<dbReference type="EMBL" id="JBHUHZ010000001">
    <property type="protein sequence ID" value="MFD2162748.1"/>
    <property type="molecule type" value="Genomic_DNA"/>
</dbReference>
<protein>
    <submittedName>
        <fullName evidence="6">Glycoside hydrolase family 28 protein</fullName>
        <ecNumber evidence="6">3.2.1.-</ecNumber>
    </submittedName>
</protein>
<gene>
    <name evidence="6" type="ORF">ACFSJU_10125</name>
</gene>
<dbReference type="InterPro" id="IPR051801">
    <property type="entry name" value="GH28_Enzymes"/>
</dbReference>
<accession>A0ABW4ZKY4</accession>
<dbReference type="InterPro" id="IPR011050">
    <property type="entry name" value="Pectin_lyase_fold/virulence"/>
</dbReference>
<dbReference type="GO" id="GO:0016798">
    <property type="term" value="F:hydrolase activity, acting on glycosyl bonds"/>
    <property type="evidence" value="ECO:0007669"/>
    <property type="project" value="UniProtKB-KW"/>
</dbReference>
<comment type="similarity">
    <text evidence="1 4">Belongs to the glycosyl hydrolase 28 family.</text>
</comment>
<evidence type="ECO:0000256" key="3">
    <source>
        <dbReference type="ARBA" id="ARBA00023295"/>
    </source>
</evidence>